<sequence length="88" mass="10788">MKRRIVFHYSAFADFNEWLNLDKKLHKKIIELIKDIERSPYEGLGKPEPLKYELSGFWSRRIDMENRLIYKVTDEEIFIFACKFHYEV</sequence>
<dbReference type="Gene3D" id="3.30.2310.20">
    <property type="entry name" value="RelE-like"/>
    <property type="match status" value="1"/>
</dbReference>
<proteinExistence type="inferred from homology"/>
<keyword evidence="9" id="KW-1185">Reference proteome</keyword>
<dbReference type="SUPFAM" id="SSF143011">
    <property type="entry name" value="RelE-like"/>
    <property type="match status" value="1"/>
</dbReference>
<evidence type="ECO:0000256" key="3">
    <source>
        <dbReference type="ARBA" id="ARBA00022722"/>
    </source>
</evidence>
<reference evidence="8 9" key="1">
    <citation type="journal article" date="2022" name="Front. Microbiol.">
        <title>High genomic differentiation and limited gene flow indicate recent cryptic speciation within the genus Laspinema (cyanobacteria).</title>
        <authorList>
            <person name="Stanojkovic A."/>
            <person name="Skoupy S."/>
            <person name="Skaloud P."/>
            <person name="Dvorak P."/>
        </authorList>
    </citation>
    <scope>NUCLEOTIDE SEQUENCE [LARGE SCALE GENOMIC DNA]</scope>
    <source>
        <strain evidence="8 9">D2a</strain>
    </source>
</reference>
<evidence type="ECO:0000256" key="4">
    <source>
        <dbReference type="ARBA" id="ARBA00022759"/>
    </source>
</evidence>
<evidence type="ECO:0000313" key="8">
    <source>
        <dbReference type="EMBL" id="MCT7966213.1"/>
    </source>
</evidence>
<comment type="similarity">
    <text evidence="1">Belongs to the YoeB family.</text>
</comment>
<evidence type="ECO:0000256" key="7">
    <source>
        <dbReference type="ARBA" id="ARBA00050056"/>
    </source>
</evidence>
<accession>A0ABT2MNB5</accession>
<dbReference type="Proteomes" id="UP001525890">
    <property type="component" value="Unassembled WGS sequence"/>
</dbReference>
<organism evidence="8 9">
    <name type="scientific">Laspinema palackyanum D2a</name>
    <dbReference type="NCBI Taxonomy" id="2953684"/>
    <lineage>
        <taxon>Bacteria</taxon>
        <taxon>Bacillati</taxon>
        <taxon>Cyanobacteriota</taxon>
        <taxon>Cyanophyceae</taxon>
        <taxon>Oscillatoriophycideae</taxon>
        <taxon>Oscillatoriales</taxon>
        <taxon>Laspinemataceae</taxon>
        <taxon>Laspinema</taxon>
        <taxon>Laspinema palackyanum</taxon>
    </lineage>
</organism>
<gene>
    <name evidence="8" type="ORF">NG799_07690</name>
</gene>
<keyword evidence="2" id="KW-1277">Toxin-antitoxin system</keyword>
<evidence type="ECO:0000256" key="5">
    <source>
        <dbReference type="ARBA" id="ARBA00022801"/>
    </source>
</evidence>
<keyword evidence="4" id="KW-0255">Endonuclease</keyword>
<comment type="caution">
    <text evidence="8">The sequence shown here is derived from an EMBL/GenBank/DDBJ whole genome shotgun (WGS) entry which is preliminary data.</text>
</comment>
<dbReference type="RefSeq" id="WP_368005857.1">
    <property type="nucleotide sequence ID" value="NZ_JAMXFF010000008.1"/>
</dbReference>
<dbReference type="PANTHER" id="PTHR38039">
    <property type="entry name" value="TOXIN YOEB"/>
    <property type="match status" value="1"/>
</dbReference>
<dbReference type="PANTHER" id="PTHR38039:SF1">
    <property type="entry name" value="TOXIN YOEB"/>
    <property type="match status" value="1"/>
</dbReference>
<evidence type="ECO:0000313" key="9">
    <source>
        <dbReference type="Proteomes" id="UP001525890"/>
    </source>
</evidence>
<name>A0ABT2MNB5_9CYAN</name>
<dbReference type="EMBL" id="JAMXFF010000008">
    <property type="protein sequence ID" value="MCT7966213.1"/>
    <property type="molecule type" value="Genomic_DNA"/>
</dbReference>
<dbReference type="Pfam" id="PF06769">
    <property type="entry name" value="YoeB_toxin"/>
    <property type="match status" value="1"/>
</dbReference>
<evidence type="ECO:0000256" key="6">
    <source>
        <dbReference type="ARBA" id="ARBA00030388"/>
    </source>
</evidence>
<dbReference type="InterPro" id="IPR009614">
    <property type="entry name" value="YoeB_toxin"/>
</dbReference>
<dbReference type="InterPro" id="IPR035093">
    <property type="entry name" value="RelE/ParE_toxin_dom_sf"/>
</dbReference>
<keyword evidence="3" id="KW-0540">Nuclease</keyword>
<evidence type="ECO:0000256" key="1">
    <source>
        <dbReference type="ARBA" id="ARBA00008172"/>
    </source>
</evidence>
<evidence type="ECO:0000256" key="2">
    <source>
        <dbReference type="ARBA" id="ARBA00022649"/>
    </source>
</evidence>
<keyword evidence="5" id="KW-0378">Hydrolase</keyword>
<protein>
    <recommendedName>
        <fullName evidence="7">Endoribonuclease YoeB</fullName>
    </recommendedName>
    <alternativeName>
        <fullName evidence="6">Putative mRNA interferase YoeB</fullName>
    </alternativeName>
</protein>
<dbReference type="NCBIfam" id="TIGR02116">
    <property type="entry name" value="toxin_Txe_YoeB"/>
    <property type="match status" value="1"/>
</dbReference>